<organism evidence="6 7">
    <name type="scientific">Thelonectria olida</name>
    <dbReference type="NCBI Taxonomy" id="1576542"/>
    <lineage>
        <taxon>Eukaryota</taxon>
        <taxon>Fungi</taxon>
        <taxon>Dikarya</taxon>
        <taxon>Ascomycota</taxon>
        <taxon>Pezizomycotina</taxon>
        <taxon>Sordariomycetes</taxon>
        <taxon>Hypocreomycetidae</taxon>
        <taxon>Hypocreales</taxon>
        <taxon>Nectriaceae</taxon>
        <taxon>Thelonectria</taxon>
    </lineage>
</organism>
<dbReference type="PANTHER" id="PTHR12612">
    <property type="entry name" value="NUCLEAR TRANSPORT FACTOR 2"/>
    <property type="match status" value="1"/>
</dbReference>
<dbReference type="PROSITE" id="PS50177">
    <property type="entry name" value="NTF2_DOMAIN"/>
    <property type="match status" value="1"/>
</dbReference>
<dbReference type="InterPro" id="IPR032710">
    <property type="entry name" value="NTF2-like_dom_sf"/>
</dbReference>
<evidence type="ECO:0000256" key="3">
    <source>
        <dbReference type="ARBA" id="ARBA00053082"/>
    </source>
</evidence>
<evidence type="ECO:0000256" key="1">
    <source>
        <dbReference type="ARBA" id="ARBA00022490"/>
    </source>
</evidence>
<dbReference type="OrthoDB" id="6507044at2759"/>
<comment type="function">
    <text evidence="3">Facilitates protein transport into the nucleus. Could be part of a multicomponent system of cytosolic factors that assemble at the pore complex during nuclear import.</text>
</comment>
<dbReference type="SUPFAM" id="SSF54427">
    <property type="entry name" value="NTF2-like"/>
    <property type="match status" value="1"/>
</dbReference>
<evidence type="ECO:0000256" key="2">
    <source>
        <dbReference type="ARBA" id="ARBA00026247"/>
    </source>
</evidence>
<accession>A0A9P9AVF5</accession>
<dbReference type="InterPro" id="IPR045875">
    <property type="entry name" value="NTF2"/>
</dbReference>
<proteinExistence type="predicted"/>
<gene>
    <name evidence="6" type="ORF">B0T10DRAFT_248988</name>
</gene>
<sequence length="123" mass="13953">MTDLLGVANQFILFYYQKFDENRAELGSLYRDDSMLTFESESRQGVQSIVDKLTSLQFQKVRHSVSTKDAQPNGRNGVVLLVTGHLFVDDSENPLGFSQCFQLQQDAAGSWYVFNDLFKLVMG</sequence>
<dbReference type="EMBL" id="JAGPYM010000005">
    <property type="protein sequence ID" value="KAH6894304.1"/>
    <property type="molecule type" value="Genomic_DNA"/>
</dbReference>
<feature type="domain" description="NTF2" evidence="5">
    <location>
        <begin position="7"/>
        <end position="120"/>
    </location>
</feature>
<keyword evidence="4" id="KW-0813">Transport</keyword>
<reference evidence="6 7" key="1">
    <citation type="journal article" date="2021" name="Nat. Commun.">
        <title>Genetic determinants of endophytism in the Arabidopsis root mycobiome.</title>
        <authorList>
            <person name="Mesny F."/>
            <person name="Miyauchi S."/>
            <person name="Thiergart T."/>
            <person name="Pickel B."/>
            <person name="Atanasova L."/>
            <person name="Karlsson M."/>
            <person name="Huettel B."/>
            <person name="Barry K.W."/>
            <person name="Haridas S."/>
            <person name="Chen C."/>
            <person name="Bauer D."/>
            <person name="Andreopoulos W."/>
            <person name="Pangilinan J."/>
            <person name="LaButti K."/>
            <person name="Riley R."/>
            <person name="Lipzen A."/>
            <person name="Clum A."/>
            <person name="Drula E."/>
            <person name="Henrissat B."/>
            <person name="Kohler A."/>
            <person name="Grigoriev I.V."/>
            <person name="Martin F.M."/>
            <person name="Hacquard S."/>
        </authorList>
    </citation>
    <scope>NUCLEOTIDE SEQUENCE [LARGE SCALE GENOMIC DNA]</scope>
    <source>
        <strain evidence="6 7">MPI-CAGE-CH-0241</strain>
    </source>
</reference>
<dbReference type="Pfam" id="PF02136">
    <property type="entry name" value="NTF2"/>
    <property type="match status" value="1"/>
</dbReference>
<dbReference type="GO" id="GO:0051028">
    <property type="term" value="P:mRNA transport"/>
    <property type="evidence" value="ECO:0007669"/>
    <property type="project" value="UniProtKB-UniRule"/>
</dbReference>
<evidence type="ECO:0000313" key="6">
    <source>
        <dbReference type="EMBL" id="KAH6894304.1"/>
    </source>
</evidence>
<dbReference type="InterPro" id="IPR018222">
    <property type="entry name" value="Nuclear_transport_factor_2_euk"/>
</dbReference>
<comment type="caution">
    <text evidence="6">The sequence shown here is derived from an EMBL/GenBank/DDBJ whole genome shotgun (WGS) entry which is preliminary data.</text>
</comment>
<dbReference type="InterPro" id="IPR002075">
    <property type="entry name" value="NTF2_dom"/>
</dbReference>
<keyword evidence="4" id="KW-0539">Nucleus</keyword>
<dbReference type="GO" id="GO:0006606">
    <property type="term" value="P:protein import into nucleus"/>
    <property type="evidence" value="ECO:0007669"/>
    <property type="project" value="UniProtKB-ARBA"/>
</dbReference>
<dbReference type="Gene3D" id="3.10.450.50">
    <property type="match status" value="1"/>
</dbReference>
<evidence type="ECO:0000313" key="7">
    <source>
        <dbReference type="Proteomes" id="UP000777438"/>
    </source>
</evidence>
<dbReference type="FunFam" id="3.10.450.50:FF:000005">
    <property type="entry name" value="Nuclear transport factor 2"/>
    <property type="match status" value="1"/>
</dbReference>
<keyword evidence="4" id="KW-0653">Protein transport</keyword>
<evidence type="ECO:0000256" key="4">
    <source>
        <dbReference type="RuleBase" id="RU369002"/>
    </source>
</evidence>
<dbReference type="GO" id="GO:0005635">
    <property type="term" value="C:nuclear envelope"/>
    <property type="evidence" value="ECO:0007669"/>
    <property type="project" value="UniProtKB-ARBA"/>
</dbReference>
<keyword evidence="1 4" id="KW-0963">Cytoplasm</keyword>
<keyword evidence="7" id="KW-1185">Reference proteome</keyword>
<dbReference type="Proteomes" id="UP000777438">
    <property type="component" value="Unassembled WGS sequence"/>
</dbReference>
<comment type="function">
    <text evidence="4">Has a role in nuclear-cytoplasmic transport of proteins and mRNAs.</text>
</comment>
<comment type="subcellular location">
    <subcellularLocation>
        <location evidence="4">Cytoplasm</location>
    </subcellularLocation>
    <subcellularLocation>
        <location evidence="4">Nucleus</location>
    </subcellularLocation>
</comment>
<evidence type="ECO:0000259" key="5">
    <source>
        <dbReference type="PROSITE" id="PS50177"/>
    </source>
</evidence>
<dbReference type="GO" id="GO:0005737">
    <property type="term" value="C:cytoplasm"/>
    <property type="evidence" value="ECO:0007669"/>
    <property type="project" value="UniProtKB-SubCell"/>
</dbReference>
<protein>
    <recommendedName>
        <fullName evidence="2 4">Nuclear transport factor 2</fullName>
        <shortName evidence="4">NTF-2</shortName>
    </recommendedName>
</protein>
<dbReference type="CDD" id="cd00780">
    <property type="entry name" value="NTF2"/>
    <property type="match status" value="1"/>
</dbReference>
<name>A0A9P9AVF5_9HYPO</name>
<dbReference type="AlphaFoldDB" id="A0A9P9AVF5"/>